<dbReference type="EnsemblPlants" id="AES66041">
    <property type="protein sequence ID" value="AES66041"/>
    <property type="gene ID" value="MTR_2g060850"/>
</dbReference>
<feature type="region of interest" description="Disordered" evidence="4">
    <location>
        <begin position="89"/>
        <end position="110"/>
    </location>
</feature>
<accession>G7IJ15</accession>
<evidence type="ECO:0000256" key="2">
    <source>
        <dbReference type="ARBA" id="ARBA00022670"/>
    </source>
</evidence>
<dbReference type="GO" id="GO:0016926">
    <property type="term" value="P:protein desumoylation"/>
    <property type="evidence" value="ECO:0000318"/>
    <property type="project" value="GO_Central"/>
</dbReference>
<name>G7IJ15_MEDTR</name>
<dbReference type="GO" id="GO:0016929">
    <property type="term" value="F:deSUMOylase activity"/>
    <property type="evidence" value="ECO:0000318"/>
    <property type="project" value="GO_Central"/>
</dbReference>
<dbReference type="PROSITE" id="PS50600">
    <property type="entry name" value="ULP_PROTEASE"/>
    <property type="match status" value="1"/>
</dbReference>
<dbReference type="AlphaFoldDB" id="G7IJ15"/>
<dbReference type="GO" id="GO:0006508">
    <property type="term" value="P:proteolysis"/>
    <property type="evidence" value="ECO:0007669"/>
    <property type="project" value="UniProtKB-KW"/>
</dbReference>
<dbReference type="InterPro" id="IPR003653">
    <property type="entry name" value="Peptidase_C48_C"/>
</dbReference>
<dbReference type="GO" id="GO:0005634">
    <property type="term" value="C:nucleus"/>
    <property type="evidence" value="ECO:0000318"/>
    <property type="project" value="GO_Central"/>
</dbReference>
<dbReference type="InterPro" id="IPR038765">
    <property type="entry name" value="Papain-like_cys_pep_sf"/>
</dbReference>
<reference evidence="7" key="3">
    <citation type="submission" date="2015-04" db="UniProtKB">
        <authorList>
            <consortium name="EnsemblPlants"/>
        </authorList>
    </citation>
    <scope>IDENTIFICATION</scope>
    <source>
        <strain evidence="7">cv. Jemalong A17</strain>
    </source>
</reference>
<dbReference type="PaxDb" id="3880-AES66041"/>
<sequence>MLRFEWLMKLASEYAGVIFLGLHDITFPSGYVKVKIKVSIVPNAPLPISVEYGDVSMVGQAIGTIVPWPLKLFQFVGECEKIPNQFQNKDKSIQRSAESVSSPNKNNKKFKIQESPKVGGSSGLANLPFLEMYTTKMMKVGSSIHINMEESIFGEEFLERLRVDNIKEIIDHNWLSASIITVFSSKHWVLLVINPDAEMIYYMDQLNGEPTKYQNLKTKFDNALQIYRAHINSKVSKSKKITWSKIKCPRQINVIDCGYFVMRYMKEVIMKNENMILINYFPDHKCRTYSKDKLTNVKEDWATYVVDDVFGNQEAVILPN</sequence>
<feature type="domain" description="Ubiquitin-like protease family profile" evidence="5">
    <location>
        <begin position="100"/>
        <end position="268"/>
    </location>
</feature>
<dbReference type="SUPFAM" id="SSF54001">
    <property type="entry name" value="Cysteine proteinases"/>
    <property type="match status" value="1"/>
</dbReference>
<evidence type="ECO:0000313" key="7">
    <source>
        <dbReference type="EnsemblPlants" id="AES66041"/>
    </source>
</evidence>
<evidence type="ECO:0000256" key="4">
    <source>
        <dbReference type="SAM" id="MobiDB-lite"/>
    </source>
</evidence>
<protein>
    <submittedName>
        <fullName evidence="6">Ulp1 protease family, carboxy-terminal domain protein</fullName>
    </submittedName>
</protein>
<organism evidence="6 8">
    <name type="scientific">Medicago truncatula</name>
    <name type="common">Barrel medic</name>
    <name type="synonym">Medicago tribuloides</name>
    <dbReference type="NCBI Taxonomy" id="3880"/>
    <lineage>
        <taxon>Eukaryota</taxon>
        <taxon>Viridiplantae</taxon>
        <taxon>Streptophyta</taxon>
        <taxon>Embryophyta</taxon>
        <taxon>Tracheophyta</taxon>
        <taxon>Spermatophyta</taxon>
        <taxon>Magnoliopsida</taxon>
        <taxon>eudicotyledons</taxon>
        <taxon>Gunneridae</taxon>
        <taxon>Pentapetalae</taxon>
        <taxon>rosids</taxon>
        <taxon>fabids</taxon>
        <taxon>Fabales</taxon>
        <taxon>Fabaceae</taxon>
        <taxon>Papilionoideae</taxon>
        <taxon>50 kb inversion clade</taxon>
        <taxon>NPAAA clade</taxon>
        <taxon>Hologalegina</taxon>
        <taxon>IRL clade</taxon>
        <taxon>Trifolieae</taxon>
        <taxon>Medicago</taxon>
    </lineage>
</organism>
<dbReference type="Proteomes" id="UP000002051">
    <property type="component" value="Chromosome 2"/>
</dbReference>
<dbReference type="Pfam" id="PF02902">
    <property type="entry name" value="Peptidase_C48"/>
    <property type="match status" value="1"/>
</dbReference>
<dbReference type="PANTHER" id="PTHR33018:SF34">
    <property type="entry name" value="OS02G0472350 PROTEIN"/>
    <property type="match status" value="1"/>
</dbReference>
<keyword evidence="2 6" id="KW-0645">Protease</keyword>
<dbReference type="EMBL" id="CM001218">
    <property type="protein sequence ID" value="AES66041.1"/>
    <property type="molecule type" value="Genomic_DNA"/>
</dbReference>
<feature type="compositionally biased region" description="Polar residues" evidence="4">
    <location>
        <begin position="94"/>
        <end position="105"/>
    </location>
</feature>
<dbReference type="PANTHER" id="PTHR33018">
    <property type="entry name" value="OS10G0338966 PROTEIN-RELATED"/>
    <property type="match status" value="1"/>
</dbReference>
<dbReference type="HOGENOM" id="CLU_869772_0_0_1"/>
<keyword evidence="8" id="KW-1185">Reference proteome</keyword>
<dbReference type="eggNOG" id="ENOG502R2AR">
    <property type="taxonomic scope" value="Eukaryota"/>
</dbReference>
<evidence type="ECO:0000256" key="1">
    <source>
        <dbReference type="ARBA" id="ARBA00005234"/>
    </source>
</evidence>
<evidence type="ECO:0000313" key="8">
    <source>
        <dbReference type="Proteomes" id="UP000002051"/>
    </source>
</evidence>
<evidence type="ECO:0000259" key="5">
    <source>
        <dbReference type="PROSITE" id="PS50600"/>
    </source>
</evidence>
<evidence type="ECO:0000313" key="6">
    <source>
        <dbReference type="EMBL" id="AES66041.1"/>
    </source>
</evidence>
<proteinExistence type="inferred from homology"/>
<comment type="similarity">
    <text evidence="1">Belongs to the peptidase C48 family.</text>
</comment>
<reference evidence="6 8" key="1">
    <citation type="journal article" date="2011" name="Nature">
        <title>The Medicago genome provides insight into the evolution of rhizobial symbioses.</title>
        <authorList>
            <person name="Young N.D."/>
            <person name="Debelle F."/>
            <person name="Oldroyd G.E."/>
            <person name="Geurts R."/>
            <person name="Cannon S.B."/>
            <person name="Udvardi M.K."/>
            <person name="Benedito V.A."/>
            <person name="Mayer K.F."/>
            <person name="Gouzy J."/>
            <person name="Schoof H."/>
            <person name="Van de Peer Y."/>
            <person name="Proost S."/>
            <person name="Cook D.R."/>
            <person name="Meyers B.C."/>
            <person name="Spannagl M."/>
            <person name="Cheung F."/>
            <person name="De Mita S."/>
            <person name="Krishnakumar V."/>
            <person name="Gundlach H."/>
            <person name="Zhou S."/>
            <person name="Mudge J."/>
            <person name="Bharti A.K."/>
            <person name="Murray J.D."/>
            <person name="Naoumkina M.A."/>
            <person name="Rosen B."/>
            <person name="Silverstein K.A."/>
            <person name="Tang H."/>
            <person name="Rombauts S."/>
            <person name="Zhao P.X."/>
            <person name="Zhou P."/>
            <person name="Barbe V."/>
            <person name="Bardou P."/>
            <person name="Bechner M."/>
            <person name="Bellec A."/>
            <person name="Berger A."/>
            <person name="Berges H."/>
            <person name="Bidwell S."/>
            <person name="Bisseling T."/>
            <person name="Choisne N."/>
            <person name="Couloux A."/>
            <person name="Denny R."/>
            <person name="Deshpande S."/>
            <person name="Dai X."/>
            <person name="Doyle J.J."/>
            <person name="Dudez A.M."/>
            <person name="Farmer A.D."/>
            <person name="Fouteau S."/>
            <person name="Franken C."/>
            <person name="Gibelin C."/>
            <person name="Gish J."/>
            <person name="Goldstein S."/>
            <person name="Gonzalez A.J."/>
            <person name="Green P.J."/>
            <person name="Hallab A."/>
            <person name="Hartog M."/>
            <person name="Hua A."/>
            <person name="Humphray S.J."/>
            <person name="Jeong D.H."/>
            <person name="Jing Y."/>
            <person name="Jocker A."/>
            <person name="Kenton S.M."/>
            <person name="Kim D.J."/>
            <person name="Klee K."/>
            <person name="Lai H."/>
            <person name="Lang C."/>
            <person name="Lin S."/>
            <person name="Macmil S.L."/>
            <person name="Magdelenat G."/>
            <person name="Matthews L."/>
            <person name="McCorrison J."/>
            <person name="Monaghan E.L."/>
            <person name="Mun J.H."/>
            <person name="Najar F.Z."/>
            <person name="Nicholson C."/>
            <person name="Noirot C."/>
            <person name="O'Bleness M."/>
            <person name="Paule C.R."/>
            <person name="Poulain J."/>
            <person name="Prion F."/>
            <person name="Qin B."/>
            <person name="Qu C."/>
            <person name="Retzel E.F."/>
            <person name="Riddle C."/>
            <person name="Sallet E."/>
            <person name="Samain S."/>
            <person name="Samson N."/>
            <person name="Sanders I."/>
            <person name="Saurat O."/>
            <person name="Scarpelli C."/>
            <person name="Schiex T."/>
            <person name="Segurens B."/>
            <person name="Severin A.J."/>
            <person name="Sherrier D.J."/>
            <person name="Shi R."/>
            <person name="Sims S."/>
            <person name="Singer S.R."/>
            <person name="Sinharoy S."/>
            <person name="Sterck L."/>
            <person name="Viollet A."/>
            <person name="Wang B.B."/>
            <person name="Wang K."/>
            <person name="Wang M."/>
            <person name="Wang X."/>
            <person name="Warfsmann J."/>
            <person name="Weissenbach J."/>
            <person name="White D.D."/>
            <person name="White J.D."/>
            <person name="Wiley G.B."/>
            <person name="Wincker P."/>
            <person name="Xing Y."/>
            <person name="Yang L."/>
            <person name="Yao Z."/>
            <person name="Ying F."/>
            <person name="Zhai J."/>
            <person name="Zhou L."/>
            <person name="Zuber A."/>
            <person name="Denarie J."/>
            <person name="Dixon R.A."/>
            <person name="May G.D."/>
            <person name="Schwartz D.C."/>
            <person name="Rogers J."/>
            <person name="Quetier F."/>
            <person name="Town C.D."/>
            <person name="Roe B.A."/>
        </authorList>
    </citation>
    <scope>NUCLEOTIDE SEQUENCE [LARGE SCALE GENOMIC DNA]</scope>
    <source>
        <strain evidence="6">A17</strain>
        <strain evidence="7 8">cv. Jemalong A17</strain>
    </source>
</reference>
<keyword evidence="3" id="KW-0378">Hydrolase</keyword>
<gene>
    <name evidence="6" type="ordered locus">MTR_2g060850</name>
</gene>
<evidence type="ECO:0000256" key="3">
    <source>
        <dbReference type="ARBA" id="ARBA00022801"/>
    </source>
</evidence>
<reference evidence="6 8" key="2">
    <citation type="journal article" date="2014" name="BMC Genomics">
        <title>An improved genome release (version Mt4.0) for the model legume Medicago truncatula.</title>
        <authorList>
            <person name="Tang H."/>
            <person name="Krishnakumar V."/>
            <person name="Bidwell S."/>
            <person name="Rosen B."/>
            <person name="Chan A."/>
            <person name="Zhou S."/>
            <person name="Gentzbittel L."/>
            <person name="Childs K.L."/>
            <person name="Yandell M."/>
            <person name="Gundlach H."/>
            <person name="Mayer K.F."/>
            <person name="Schwartz D.C."/>
            <person name="Town C.D."/>
        </authorList>
    </citation>
    <scope>GENOME REANNOTATION</scope>
    <source>
        <strain evidence="7 8">cv. Jemalong A17</strain>
    </source>
</reference>
<dbReference type="Gene3D" id="3.40.395.10">
    <property type="entry name" value="Adenoviral Proteinase, Chain A"/>
    <property type="match status" value="1"/>
</dbReference>